<keyword evidence="1" id="KW-0812">Transmembrane</keyword>
<dbReference type="EC" id="3.1.4.52" evidence="5"/>
<dbReference type="PROSITE" id="PS50883">
    <property type="entry name" value="EAL"/>
    <property type="match status" value="1"/>
</dbReference>
<dbReference type="InterPro" id="IPR035919">
    <property type="entry name" value="EAL_sf"/>
</dbReference>
<feature type="domain" description="GGDEF" evidence="4">
    <location>
        <begin position="388"/>
        <end position="520"/>
    </location>
</feature>
<dbReference type="InterPro" id="IPR052155">
    <property type="entry name" value="Biofilm_reg_signaling"/>
</dbReference>
<proteinExistence type="predicted"/>
<dbReference type="EC" id="2.7.7.65" evidence="5"/>
<dbReference type="Pfam" id="PF00563">
    <property type="entry name" value="EAL"/>
    <property type="match status" value="1"/>
</dbReference>
<dbReference type="InterPro" id="IPR035965">
    <property type="entry name" value="PAS-like_dom_sf"/>
</dbReference>
<dbReference type="SMART" id="SM00052">
    <property type="entry name" value="EAL"/>
    <property type="match status" value="1"/>
</dbReference>
<evidence type="ECO:0000313" key="5">
    <source>
        <dbReference type="EMBL" id="CRH05541.1"/>
    </source>
</evidence>
<dbReference type="InterPro" id="IPR013656">
    <property type="entry name" value="PAS_4"/>
</dbReference>
<dbReference type="Gene3D" id="3.20.20.450">
    <property type="entry name" value="EAL domain"/>
    <property type="match status" value="1"/>
</dbReference>
<dbReference type="SUPFAM" id="SSF141868">
    <property type="entry name" value="EAL domain-like"/>
    <property type="match status" value="1"/>
</dbReference>
<keyword evidence="1" id="KW-0472">Membrane</keyword>
<dbReference type="InterPro" id="IPR001633">
    <property type="entry name" value="EAL_dom"/>
</dbReference>
<dbReference type="GO" id="GO:0071111">
    <property type="term" value="F:cyclic-guanylate-specific phosphodiesterase activity"/>
    <property type="evidence" value="ECO:0007669"/>
    <property type="project" value="UniProtKB-EC"/>
</dbReference>
<evidence type="ECO:0000259" key="4">
    <source>
        <dbReference type="PROSITE" id="PS50887"/>
    </source>
</evidence>
<dbReference type="EMBL" id="LO017727">
    <property type="protein sequence ID" value="CRH05541.1"/>
    <property type="molecule type" value="Genomic_DNA"/>
</dbReference>
<dbReference type="GO" id="GO:0052621">
    <property type="term" value="F:diguanylate cyclase activity"/>
    <property type="evidence" value="ECO:0007669"/>
    <property type="project" value="UniProtKB-EC"/>
</dbReference>
<gene>
    <name evidence="5" type="ORF">MAGMO_1351</name>
</gene>
<dbReference type="PANTHER" id="PTHR44757">
    <property type="entry name" value="DIGUANYLATE CYCLASE DGCP"/>
    <property type="match status" value="1"/>
</dbReference>
<dbReference type="PANTHER" id="PTHR44757:SF2">
    <property type="entry name" value="BIOFILM ARCHITECTURE MAINTENANCE PROTEIN MBAA"/>
    <property type="match status" value="1"/>
</dbReference>
<dbReference type="InterPro" id="IPR000160">
    <property type="entry name" value="GGDEF_dom"/>
</dbReference>
<dbReference type="CDD" id="cd00130">
    <property type="entry name" value="PAS"/>
    <property type="match status" value="1"/>
</dbReference>
<accession>A0A1S7LI62</accession>
<dbReference type="CDD" id="cd01948">
    <property type="entry name" value="EAL"/>
    <property type="match status" value="1"/>
</dbReference>
<name>A0A1S7LI62_MAGMO</name>
<dbReference type="NCBIfam" id="TIGR00254">
    <property type="entry name" value="GGDEF"/>
    <property type="match status" value="1"/>
</dbReference>
<keyword evidence="5" id="KW-0378">Hydrolase</keyword>
<reference evidence="5" key="1">
    <citation type="submission" date="2015-04" db="EMBL/GenBank/DDBJ databases">
        <authorList>
            <person name="Syromyatnikov M.Y."/>
            <person name="Popov V.N."/>
        </authorList>
    </citation>
    <scope>NUCLEOTIDE SEQUENCE</scope>
    <source>
        <strain evidence="5">MO-1</strain>
    </source>
</reference>
<dbReference type="PROSITE" id="PS50887">
    <property type="entry name" value="GGDEF"/>
    <property type="match status" value="1"/>
</dbReference>
<dbReference type="SUPFAM" id="SSF55785">
    <property type="entry name" value="PYP-like sensor domain (PAS domain)"/>
    <property type="match status" value="1"/>
</dbReference>
<dbReference type="InterPro" id="IPR043128">
    <property type="entry name" value="Rev_trsase/Diguanyl_cyclase"/>
</dbReference>
<dbReference type="NCBIfam" id="TIGR00229">
    <property type="entry name" value="sensory_box"/>
    <property type="match status" value="1"/>
</dbReference>
<dbReference type="Pfam" id="PF08448">
    <property type="entry name" value="PAS_4"/>
    <property type="match status" value="1"/>
</dbReference>
<dbReference type="Pfam" id="PF00990">
    <property type="entry name" value="GGDEF"/>
    <property type="match status" value="1"/>
</dbReference>
<dbReference type="InterPro" id="IPR029787">
    <property type="entry name" value="Nucleotide_cyclase"/>
</dbReference>
<dbReference type="Gene3D" id="3.30.70.270">
    <property type="match status" value="1"/>
</dbReference>
<dbReference type="Gene3D" id="3.30.450.20">
    <property type="entry name" value="PAS domain"/>
    <property type="match status" value="1"/>
</dbReference>
<dbReference type="SUPFAM" id="SSF55073">
    <property type="entry name" value="Nucleotide cyclase"/>
    <property type="match status" value="1"/>
</dbReference>
<sequence>MALRRSKVVLPLLGGFVVFLLSLAGVWLHNYYASEQLFKTMQSSETVVRKMHLVSDLMEVARVRTRILAQMLDEEDSFANDEHIIRLNREAGYFIEQRNKLLTFPLDQVEKSILEKQRNTIPPIIKAMDEVTQIVMWEDEEEAKARARKIHYDIVLPGQGKVVDHFMRLQAHLEKQITRVTQASINSHRKHLNQQLAVLILAVLLILMVMFVTIRRITRIETLLHFEKERAQITLISIADGVITTDSQGVIQDANQAVGHLINRQPNELLGCTLEEILPTQGHAEESPALHEYLQELLGCEECMPVNTLATLGEGDKQIILDATLSPVRNDQREVLGSVITMKDITEKHRLAERINYQARHDQLTGLFNRHSFSDLCRTSMEQMKEGDVHTLCIIDLDRFKTVNDTCGHKAGDAALKEISEMIQNHIRKHDHAARIGGDEFTIFLEDCKQEQANVVMDKLLDEIKAYRFVWSGQSFTLGFSIGICEIHPHIHFEKSFQAADAACFEAKDAGRMCIRNGHVDESEESEEKPTKAGEVSWLPRLQSAMEENRIVIALQPLEVNGDEANQGQLYEVFMRLKEGDKLHPPMAFLPTAERHGLTGQLDQKVLGCVIDCLKKDPEGGNRYSINLAPKTLEDPSAVEGIIQALQAHPDEARRICFEIDECAIFNNIKQASTLLKLLVDAGAMTAMDNYSGSLGNCTAMEALPLDLLKVDGALIQQSVERPTPRAIVSSIHAISLTMGLRTVAKQVESQEQVDMLRQMGFNYLQGFHIAKPEVREK</sequence>
<dbReference type="FunFam" id="3.30.70.270:FF:000001">
    <property type="entry name" value="Diguanylate cyclase domain protein"/>
    <property type="match status" value="1"/>
</dbReference>
<dbReference type="PROSITE" id="PS50112">
    <property type="entry name" value="PAS"/>
    <property type="match status" value="1"/>
</dbReference>
<protein>
    <submittedName>
        <fullName evidence="5">Diguanylate cyclase/phosphodiesterase with PAS sensor</fullName>
        <ecNumber evidence="5">2.7.7.65</ecNumber>
        <ecNumber evidence="5">3.1.4.52</ecNumber>
    </submittedName>
</protein>
<keyword evidence="5" id="KW-0808">Transferase</keyword>
<dbReference type="SMART" id="SM00267">
    <property type="entry name" value="GGDEF"/>
    <property type="match status" value="1"/>
</dbReference>
<dbReference type="AlphaFoldDB" id="A0A1S7LI62"/>
<feature type="domain" description="EAL" evidence="3">
    <location>
        <begin position="535"/>
        <end position="778"/>
    </location>
</feature>
<keyword evidence="5" id="KW-0548">Nucleotidyltransferase</keyword>
<organism evidence="5">
    <name type="scientific">Magnetococcus massalia (strain MO-1)</name>
    <dbReference type="NCBI Taxonomy" id="451514"/>
    <lineage>
        <taxon>Bacteria</taxon>
        <taxon>Pseudomonadati</taxon>
        <taxon>Pseudomonadota</taxon>
        <taxon>Magnetococcia</taxon>
        <taxon>Magnetococcales</taxon>
        <taxon>Magnetococcaceae</taxon>
        <taxon>Magnetococcus</taxon>
    </lineage>
</organism>
<dbReference type="SMART" id="SM00091">
    <property type="entry name" value="PAS"/>
    <property type="match status" value="1"/>
</dbReference>
<feature type="transmembrane region" description="Helical" evidence="1">
    <location>
        <begin position="196"/>
        <end position="214"/>
    </location>
</feature>
<keyword evidence="1" id="KW-1133">Transmembrane helix</keyword>
<evidence type="ECO:0000256" key="1">
    <source>
        <dbReference type="SAM" id="Phobius"/>
    </source>
</evidence>
<evidence type="ECO:0000259" key="2">
    <source>
        <dbReference type="PROSITE" id="PS50112"/>
    </source>
</evidence>
<evidence type="ECO:0000259" key="3">
    <source>
        <dbReference type="PROSITE" id="PS50883"/>
    </source>
</evidence>
<dbReference type="InterPro" id="IPR000014">
    <property type="entry name" value="PAS"/>
</dbReference>
<dbReference type="CDD" id="cd01949">
    <property type="entry name" value="GGDEF"/>
    <property type="match status" value="1"/>
</dbReference>
<feature type="domain" description="PAS" evidence="2">
    <location>
        <begin position="227"/>
        <end position="301"/>
    </location>
</feature>